<comment type="caution">
    <text evidence="2">The sequence shown here is derived from an EMBL/GenBank/DDBJ whole genome shotgun (WGS) entry which is preliminary data.</text>
</comment>
<name>A0ABV1JVL9_9PSEU</name>
<dbReference type="EMBL" id="JBEDNP010000005">
    <property type="protein sequence ID" value="MEQ3539207.1"/>
    <property type="molecule type" value="Genomic_DNA"/>
</dbReference>
<feature type="compositionally biased region" description="Basic and acidic residues" evidence="1">
    <location>
        <begin position="43"/>
        <end position="58"/>
    </location>
</feature>
<feature type="region of interest" description="Disordered" evidence="1">
    <location>
        <begin position="1"/>
        <end position="65"/>
    </location>
</feature>
<reference evidence="2 3" key="1">
    <citation type="submission" date="2024-03" db="EMBL/GenBank/DDBJ databases">
        <title>Draft genome sequence of Pseudonocardia tropica JCM 19149.</title>
        <authorList>
            <person name="Butdee W."/>
            <person name="Duangmal K."/>
        </authorList>
    </citation>
    <scope>NUCLEOTIDE SEQUENCE [LARGE SCALE GENOMIC DNA]</scope>
    <source>
        <strain evidence="2 3">JCM 19149</strain>
    </source>
</reference>
<dbReference type="RefSeq" id="WP_345649333.1">
    <property type="nucleotide sequence ID" value="NZ_BAABLY010000061.1"/>
</dbReference>
<evidence type="ECO:0000313" key="2">
    <source>
        <dbReference type="EMBL" id="MEQ3539207.1"/>
    </source>
</evidence>
<organism evidence="2 3">
    <name type="scientific">Pseudonocardia tropica</name>
    <dbReference type="NCBI Taxonomy" id="681289"/>
    <lineage>
        <taxon>Bacteria</taxon>
        <taxon>Bacillati</taxon>
        <taxon>Actinomycetota</taxon>
        <taxon>Actinomycetes</taxon>
        <taxon>Pseudonocardiales</taxon>
        <taxon>Pseudonocardiaceae</taxon>
        <taxon>Pseudonocardia</taxon>
    </lineage>
</organism>
<keyword evidence="3" id="KW-1185">Reference proteome</keyword>
<evidence type="ECO:0000313" key="3">
    <source>
        <dbReference type="Proteomes" id="UP001464923"/>
    </source>
</evidence>
<dbReference type="Proteomes" id="UP001464923">
    <property type="component" value="Unassembled WGS sequence"/>
</dbReference>
<gene>
    <name evidence="2" type="ORF">WHI96_10265</name>
</gene>
<feature type="compositionally biased region" description="Basic and acidic residues" evidence="1">
    <location>
        <begin position="1"/>
        <end position="15"/>
    </location>
</feature>
<proteinExistence type="predicted"/>
<sequence length="65" mass="7542">MDSEKERQDGDDPRARWRTMPEPVRPEQWVAEHDTDPVPGSVRDAEARRESEERRWLIERGGAGG</sequence>
<protein>
    <submittedName>
        <fullName evidence="2">Uncharacterized protein</fullName>
    </submittedName>
</protein>
<evidence type="ECO:0000256" key="1">
    <source>
        <dbReference type="SAM" id="MobiDB-lite"/>
    </source>
</evidence>
<accession>A0ABV1JVL9</accession>